<name>A0AAP0MCJ1_9ROSI</name>
<dbReference type="AlphaFoldDB" id="A0AAP0MCJ1"/>
<dbReference type="PANTHER" id="PTHR32401">
    <property type="entry name" value="CONCANAVALIN A-LIKE LECTIN FAMILY PROTEIN"/>
    <property type="match status" value="1"/>
</dbReference>
<keyword evidence="3" id="KW-0732">Signal</keyword>
<accession>A0AAP0MCJ1</accession>
<dbReference type="Proteomes" id="UP001428341">
    <property type="component" value="Unassembled WGS sequence"/>
</dbReference>
<evidence type="ECO:0000256" key="1">
    <source>
        <dbReference type="ARBA" id="ARBA00007606"/>
    </source>
</evidence>
<dbReference type="SUPFAM" id="SSF49899">
    <property type="entry name" value="Concanavalin A-like lectins/glucanases"/>
    <property type="match status" value="1"/>
</dbReference>
<organism evidence="5 6">
    <name type="scientific">Citrus x changshan-huyou</name>
    <dbReference type="NCBI Taxonomy" id="2935761"/>
    <lineage>
        <taxon>Eukaryota</taxon>
        <taxon>Viridiplantae</taxon>
        <taxon>Streptophyta</taxon>
        <taxon>Embryophyta</taxon>
        <taxon>Tracheophyta</taxon>
        <taxon>Spermatophyta</taxon>
        <taxon>Magnoliopsida</taxon>
        <taxon>eudicotyledons</taxon>
        <taxon>Gunneridae</taxon>
        <taxon>Pentapetalae</taxon>
        <taxon>rosids</taxon>
        <taxon>malvids</taxon>
        <taxon>Sapindales</taxon>
        <taxon>Rutaceae</taxon>
        <taxon>Aurantioideae</taxon>
        <taxon>Citrus</taxon>
    </lineage>
</organism>
<dbReference type="PANTHER" id="PTHR32401:SF49">
    <property type="entry name" value="OS10G0129200 PROTEIN"/>
    <property type="match status" value="1"/>
</dbReference>
<sequence>MKIFVLLLLSAFLLNQASSQTTSFYFPSFSPESCNNGSLLCMGAVTAYDGYLSLTSEPLPGSPNQPVDEVGRVLYHQPVLAWPNITIVSSFTFRISKYPNSTDSGDGMAFIFAPTNDTSSA</sequence>
<evidence type="ECO:0000256" key="2">
    <source>
        <dbReference type="ARBA" id="ARBA00022734"/>
    </source>
</evidence>
<protein>
    <recommendedName>
        <fullName evidence="4">Legume lectin domain-containing protein</fullName>
    </recommendedName>
</protein>
<proteinExistence type="inferred from homology"/>
<dbReference type="InterPro" id="IPR013320">
    <property type="entry name" value="ConA-like_dom_sf"/>
</dbReference>
<evidence type="ECO:0000313" key="5">
    <source>
        <dbReference type="EMBL" id="KAK9207914.1"/>
    </source>
</evidence>
<dbReference type="EMBL" id="JBCGBO010000004">
    <property type="protein sequence ID" value="KAK9207914.1"/>
    <property type="molecule type" value="Genomic_DNA"/>
</dbReference>
<dbReference type="InterPro" id="IPR001220">
    <property type="entry name" value="Legume_lectin_dom"/>
</dbReference>
<evidence type="ECO:0000259" key="4">
    <source>
        <dbReference type="Pfam" id="PF00139"/>
    </source>
</evidence>
<keyword evidence="2" id="KW-0430">Lectin</keyword>
<dbReference type="InterPro" id="IPR050258">
    <property type="entry name" value="Leguminous_Lectin"/>
</dbReference>
<dbReference type="GO" id="GO:0030246">
    <property type="term" value="F:carbohydrate binding"/>
    <property type="evidence" value="ECO:0007669"/>
    <property type="project" value="UniProtKB-KW"/>
</dbReference>
<evidence type="ECO:0000256" key="3">
    <source>
        <dbReference type="SAM" id="SignalP"/>
    </source>
</evidence>
<gene>
    <name evidence="5" type="ORF">WN944_000263</name>
</gene>
<dbReference type="Pfam" id="PF00139">
    <property type="entry name" value="Lectin_legB"/>
    <property type="match status" value="1"/>
</dbReference>
<feature type="domain" description="Legume lectin" evidence="4">
    <location>
        <begin position="22"/>
        <end position="119"/>
    </location>
</feature>
<feature type="chain" id="PRO_5042811068" description="Legume lectin domain-containing protein" evidence="3">
    <location>
        <begin position="20"/>
        <end position="121"/>
    </location>
</feature>
<evidence type="ECO:0000313" key="6">
    <source>
        <dbReference type="Proteomes" id="UP001428341"/>
    </source>
</evidence>
<comment type="caution">
    <text evidence="5">The sequence shown here is derived from an EMBL/GenBank/DDBJ whole genome shotgun (WGS) entry which is preliminary data.</text>
</comment>
<comment type="similarity">
    <text evidence="1">Belongs to the leguminous lectin family.</text>
</comment>
<keyword evidence="6" id="KW-1185">Reference proteome</keyword>
<feature type="signal peptide" evidence="3">
    <location>
        <begin position="1"/>
        <end position="19"/>
    </location>
</feature>
<dbReference type="Gene3D" id="2.60.120.200">
    <property type="match status" value="1"/>
</dbReference>
<reference evidence="5 6" key="1">
    <citation type="submission" date="2024-05" db="EMBL/GenBank/DDBJ databases">
        <title>Haplotype-resolved chromosome-level genome assembly of Huyou (Citrus changshanensis).</title>
        <authorList>
            <person name="Miao C."/>
            <person name="Chen W."/>
            <person name="Wu Y."/>
            <person name="Wang L."/>
            <person name="Zhao S."/>
            <person name="Grierson D."/>
            <person name="Xu C."/>
            <person name="Chen K."/>
        </authorList>
    </citation>
    <scope>NUCLEOTIDE SEQUENCE [LARGE SCALE GENOMIC DNA]</scope>
    <source>
        <strain evidence="5">01-14</strain>
        <tissue evidence="5">Leaf</tissue>
    </source>
</reference>